<dbReference type="GO" id="GO:0046872">
    <property type="term" value="F:metal ion binding"/>
    <property type="evidence" value="ECO:0007669"/>
    <property type="project" value="UniProtKB-KW"/>
</dbReference>
<comment type="similarity">
    <text evidence="4">Belongs to the peptidase M29 family.</text>
</comment>
<reference evidence="11" key="1">
    <citation type="submission" date="2016-10" db="EMBL/GenBank/DDBJ databases">
        <authorList>
            <person name="Varghese N."/>
            <person name="Submissions S."/>
        </authorList>
    </citation>
    <scope>NUCLEOTIDE SEQUENCE [LARGE SCALE GENOMIC DNA]</scope>
    <source>
        <strain evidence="11">VPI 5359</strain>
    </source>
</reference>
<evidence type="ECO:0000313" key="10">
    <source>
        <dbReference type="EMBL" id="SDX74100.1"/>
    </source>
</evidence>
<dbReference type="InterPro" id="IPR000787">
    <property type="entry name" value="Peptidase_M29"/>
</dbReference>
<evidence type="ECO:0000256" key="2">
    <source>
        <dbReference type="ARBA" id="ARBA00001946"/>
    </source>
</evidence>
<dbReference type="PANTHER" id="PTHR34448">
    <property type="entry name" value="AMINOPEPTIDASE"/>
    <property type="match status" value="1"/>
</dbReference>
<evidence type="ECO:0000256" key="4">
    <source>
        <dbReference type="ARBA" id="ARBA00008236"/>
    </source>
</evidence>
<keyword evidence="5 10" id="KW-0031">Aminopeptidase</keyword>
<dbReference type="EMBL" id="FNOU01000006">
    <property type="protein sequence ID" value="SDX74100.1"/>
    <property type="molecule type" value="Genomic_DNA"/>
</dbReference>
<dbReference type="GO" id="GO:0008237">
    <property type="term" value="F:metallopeptidase activity"/>
    <property type="evidence" value="ECO:0007669"/>
    <property type="project" value="UniProtKB-KW"/>
</dbReference>
<dbReference type="Gene3D" id="3.40.1830.10">
    <property type="entry name" value="Thermophilic metalloprotease (M29)"/>
    <property type="match status" value="1"/>
</dbReference>
<dbReference type="STRING" id="1528.SAMN04488579_106118"/>
<keyword evidence="11" id="KW-1185">Reference proteome</keyword>
<evidence type="ECO:0000256" key="1">
    <source>
        <dbReference type="ARBA" id="ARBA00001941"/>
    </source>
</evidence>
<dbReference type="GO" id="GO:0006508">
    <property type="term" value="P:proteolysis"/>
    <property type="evidence" value="ECO:0007669"/>
    <property type="project" value="UniProtKB-KW"/>
</dbReference>
<proteinExistence type="inferred from homology"/>
<dbReference type="OrthoDB" id="9803993at2"/>
<keyword evidence="6" id="KW-0645">Protease</keyword>
<dbReference type="SUPFAM" id="SSF144052">
    <property type="entry name" value="Thermophilic metalloprotease-like"/>
    <property type="match status" value="1"/>
</dbReference>
<evidence type="ECO:0000256" key="9">
    <source>
        <dbReference type="ARBA" id="ARBA00023049"/>
    </source>
</evidence>
<organism evidence="10 11">
    <name type="scientific">Eubacterium barkeri</name>
    <name type="common">Clostridium barkeri</name>
    <dbReference type="NCBI Taxonomy" id="1528"/>
    <lineage>
        <taxon>Bacteria</taxon>
        <taxon>Bacillati</taxon>
        <taxon>Bacillota</taxon>
        <taxon>Clostridia</taxon>
        <taxon>Eubacteriales</taxon>
        <taxon>Eubacteriaceae</taxon>
        <taxon>Eubacterium</taxon>
    </lineage>
</organism>
<evidence type="ECO:0000256" key="8">
    <source>
        <dbReference type="ARBA" id="ARBA00022801"/>
    </source>
</evidence>
<dbReference type="RefSeq" id="WP_090244251.1">
    <property type="nucleotide sequence ID" value="NZ_FNOU01000006.1"/>
</dbReference>
<comment type="cofactor">
    <cofactor evidence="2">
        <name>Mg(2+)</name>
        <dbReference type="ChEBI" id="CHEBI:18420"/>
    </cofactor>
</comment>
<accession>A0A1H3E648</accession>
<evidence type="ECO:0000256" key="7">
    <source>
        <dbReference type="ARBA" id="ARBA00022723"/>
    </source>
</evidence>
<name>A0A1H3E648_EUBBA</name>
<dbReference type="Proteomes" id="UP000199652">
    <property type="component" value="Unassembled WGS sequence"/>
</dbReference>
<dbReference type="Pfam" id="PF02073">
    <property type="entry name" value="Peptidase_M29"/>
    <property type="match status" value="1"/>
</dbReference>
<dbReference type="PRINTS" id="PR00919">
    <property type="entry name" value="THERMOPTASE"/>
</dbReference>
<evidence type="ECO:0000313" key="11">
    <source>
        <dbReference type="Proteomes" id="UP000199652"/>
    </source>
</evidence>
<dbReference type="AlphaFoldDB" id="A0A1H3E648"/>
<evidence type="ECO:0000256" key="6">
    <source>
        <dbReference type="ARBA" id="ARBA00022670"/>
    </source>
</evidence>
<comment type="cofactor">
    <cofactor evidence="1">
        <name>Co(2+)</name>
        <dbReference type="ChEBI" id="CHEBI:48828"/>
    </cofactor>
</comment>
<dbReference type="InterPro" id="IPR052170">
    <property type="entry name" value="M29_Exopeptidase"/>
</dbReference>
<sequence length="409" mass="44915">MYTENKQKLADLAVNIGVNLQKDQLLVINSPVECADFARLVADAAYSAGARDVMVNYGDQRLARLRYDHASLETLTTVAPWVVGKYLWIVDENAAIISIHAEDPTVFQGADASKIQAASNAIQEATEFYSQAISSNDRRWCVISVPTPGWAKRVFPDCTEAEAMDHLWEAIFKTTRTDQPDPITAWENHDRNFESKCAFLNDKQFDAFIYSNSLGTNLTVGMPKNHVWAGGSEVAADGISFFPNIPTEEVFCAPHKSRVNGRLVATHPLIYKGQLIDGFEFTFRDGQVVDYAAQVGLDALKSLVEANPGSNFLGEIALVAHHSPISDLNLLFYNTLFDENASCHFALGSAYPSCIEGGTQMHREEQEAAGLNYSLSHVDFMVGSADLSIIGVDADGHQTPIFVNGDWAI</sequence>
<dbReference type="GO" id="GO:0004177">
    <property type="term" value="F:aminopeptidase activity"/>
    <property type="evidence" value="ECO:0007669"/>
    <property type="project" value="UniProtKB-KW"/>
</dbReference>
<dbReference type="PANTHER" id="PTHR34448:SF3">
    <property type="entry name" value="AMINOPEPTIDASE AMPS"/>
    <property type="match status" value="1"/>
</dbReference>
<evidence type="ECO:0000256" key="5">
    <source>
        <dbReference type="ARBA" id="ARBA00022438"/>
    </source>
</evidence>
<keyword evidence="9" id="KW-0482">Metalloprotease</keyword>
<keyword evidence="7" id="KW-0479">Metal-binding</keyword>
<keyword evidence="8" id="KW-0378">Hydrolase</keyword>
<gene>
    <name evidence="10" type="ORF">SAMN04488579_106118</name>
</gene>
<protein>
    <submittedName>
        <fullName evidence="10">Aminopeptidase</fullName>
    </submittedName>
</protein>
<comment type="cofactor">
    <cofactor evidence="3">
        <name>Zn(2+)</name>
        <dbReference type="ChEBI" id="CHEBI:29105"/>
    </cofactor>
</comment>
<evidence type="ECO:0000256" key="3">
    <source>
        <dbReference type="ARBA" id="ARBA00001947"/>
    </source>
</evidence>
<dbReference type="InterPro" id="IPR035097">
    <property type="entry name" value="M29_N-terminal"/>
</dbReference>